<proteinExistence type="predicted"/>
<protein>
    <submittedName>
        <fullName evidence="1">Uncharacterized protein</fullName>
    </submittedName>
</protein>
<dbReference type="Proteomes" id="UP001516400">
    <property type="component" value="Unassembled WGS sequence"/>
</dbReference>
<keyword evidence="2" id="KW-1185">Reference proteome</keyword>
<name>A0ABD2P7V3_9CUCU</name>
<reference evidence="1 2" key="1">
    <citation type="journal article" date="2021" name="BMC Biol.">
        <title>Horizontally acquired antibacterial genes associated with adaptive radiation of ladybird beetles.</title>
        <authorList>
            <person name="Li H.S."/>
            <person name="Tang X.F."/>
            <person name="Huang Y.H."/>
            <person name="Xu Z.Y."/>
            <person name="Chen M.L."/>
            <person name="Du X.Y."/>
            <person name="Qiu B.Y."/>
            <person name="Chen P.T."/>
            <person name="Zhang W."/>
            <person name="Slipinski A."/>
            <person name="Escalona H.E."/>
            <person name="Waterhouse R.M."/>
            <person name="Zwick A."/>
            <person name="Pang H."/>
        </authorList>
    </citation>
    <scope>NUCLEOTIDE SEQUENCE [LARGE SCALE GENOMIC DNA]</scope>
    <source>
        <strain evidence="1">SYSU2018</strain>
    </source>
</reference>
<gene>
    <name evidence="1" type="ORF">HHI36_001259</name>
</gene>
<evidence type="ECO:0000313" key="1">
    <source>
        <dbReference type="EMBL" id="KAL3286766.1"/>
    </source>
</evidence>
<dbReference type="EMBL" id="JABFTP020000185">
    <property type="protein sequence ID" value="KAL3286766.1"/>
    <property type="molecule type" value="Genomic_DNA"/>
</dbReference>
<comment type="caution">
    <text evidence="1">The sequence shown here is derived from an EMBL/GenBank/DDBJ whole genome shotgun (WGS) entry which is preliminary data.</text>
</comment>
<sequence>MKSAMPYGATMARLMPNPIYRQDYQLRNNERLSPNHRPLPAKTNKTTAIEYYPTIVPCRQLVRGTIVILFAGVAANLDIYEVSSRNVLCSRCGKERCPDWASENRSSIGIL</sequence>
<accession>A0ABD2P7V3</accession>
<organism evidence="1 2">
    <name type="scientific">Cryptolaemus montrouzieri</name>
    <dbReference type="NCBI Taxonomy" id="559131"/>
    <lineage>
        <taxon>Eukaryota</taxon>
        <taxon>Metazoa</taxon>
        <taxon>Ecdysozoa</taxon>
        <taxon>Arthropoda</taxon>
        <taxon>Hexapoda</taxon>
        <taxon>Insecta</taxon>
        <taxon>Pterygota</taxon>
        <taxon>Neoptera</taxon>
        <taxon>Endopterygota</taxon>
        <taxon>Coleoptera</taxon>
        <taxon>Polyphaga</taxon>
        <taxon>Cucujiformia</taxon>
        <taxon>Coccinelloidea</taxon>
        <taxon>Coccinellidae</taxon>
        <taxon>Scymninae</taxon>
        <taxon>Scymnini</taxon>
        <taxon>Cryptolaemus</taxon>
    </lineage>
</organism>
<dbReference type="AlphaFoldDB" id="A0ABD2P7V3"/>
<evidence type="ECO:0000313" key="2">
    <source>
        <dbReference type="Proteomes" id="UP001516400"/>
    </source>
</evidence>